<dbReference type="Proteomes" id="UP000287651">
    <property type="component" value="Unassembled WGS sequence"/>
</dbReference>
<feature type="compositionally biased region" description="Basic and acidic residues" evidence="1">
    <location>
        <begin position="20"/>
        <end position="35"/>
    </location>
</feature>
<evidence type="ECO:0000313" key="2">
    <source>
        <dbReference type="EMBL" id="RRT33055.1"/>
    </source>
</evidence>
<feature type="compositionally biased region" description="Polar residues" evidence="1">
    <location>
        <begin position="38"/>
        <end position="50"/>
    </location>
</feature>
<comment type="caution">
    <text evidence="2">The sequence shown here is derived from an EMBL/GenBank/DDBJ whole genome shotgun (WGS) entry which is preliminary data.</text>
</comment>
<feature type="region of interest" description="Disordered" evidence="1">
    <location>
        <begin position="133"/>
        <end position="169"/>
    </location>
</feature>
<dbReference type="AlphaFoldDB" id="A0A426X0Q2"/>
<reference evidence="2 3" key="1">
    <citation type="journal article" date="2014" name="Agronomy (Basel)">
        <title>A Draft Genome Sequence for Ensete ventricosum, the Drought-Tolerant Tree Against Hunger.</title>
        <authorList>
            <person name="Harrison J."/>
            <person name="Moore K.A."/>
            <person name="Paszkiewicz K."/>
            <person name="Jones T."/>
            <person name="Grant M."/>
            <person name="Ambacheew D."/>
            <person name="Muzemil S."/>
            <person name="Studholme D.J."/>
        </authorList>
    </citation>
    <scope>NUCLEOTIDE SEQUENCE [LARGE SCALE GENOMIC DNA]</scope>
</reference>
<accession>A0A426X0Q2</accession>
<proteinExistence type="predicted"/>
<name>A0A426X0Q2_ENSVE</name>
<gene>
    <name evidence="2" type="ORF">B296_00037870</name>
</gene>
<organism evidence="2 3">
    <name type="scientific">Ensete ventricosum</name>
    <name type="common">Abyssinian banana</name>
    <name type="synonym">Musa ensete</name>
    <dbReference type="NCBI Taxonomy" id="4639"/>
    <lineage>
        <taxon>Eukaryota</taxon>
        <taxon>Viridiplantae</taxon>
        <taxon>Streptophyta</taxon>
        <taxon>Embryophyta</taxon>
        <taxon>Tracheophyta</taxon>
        <taxon>Spermatophyta</taxon>
        <taxon>Magnoliopsida</taxon>
        <taxon>Liliopsida</taxon>
        <taxon>Zingiberales</taxon>
        <taxon>Musaceae</taxon>
        <taxon>Ensete</taxon>
    </lineage>
</organism>
<protein>
    <submittedName>
        <fullName evidence="2">Uncharacterized protein</fullName>
    </submittedName>
</protein>
<evidence type="ECO:0000256" key="1">
    <source>
        <dbReference type="SAM" id="MobiDB-lite"/>
    </source>
</evidence>
<dbReference type="EMBL" id="AMZH03030034">
    <property type="protein sequence ID" value="RRT33055.1"/>
    <property type="molecule type" value="Genomic_DNA"/>
</dbReference>
<sequence length="184" mass="19855">MQGKEGTTKSKGRRGCNYSDNKEVAAGKKGEEGRWQRQMGSTGGSRNDSFGSAGRVSKANGVIKVATGRGGRKRAAVVTGVAAGERQEEVEDGTLLQRRAWLRQRRLRRREEEAEETVARVWRPLAVHCQGLVDGSGREAREEGSTVGSAGSDGQLGNSRARRREKGWKDAAAAMVEREMVAGG</sequence>
<evidence type="ECO:0000313" key="3">
    <source>
        <dbReference type="Proteomes" id="UP000287651"/>
    </source>
</evidence>
<feature type="region of interest" description="Disordered" evidence="1">
    <location>
        <begin position="1"/>
        <end position="55"/>
    </location>
</feature>